<evidence type="ECO:0000256" key="7">
    <source>
        <dbReference type="SAM" id="MobiDB-lite"/>
    </source>
</evidence>
<keyword evidence="10" id="KW-1185">Reference proteome</keyword>
<comment type="domain">
    <text evidence="6">The PPC domain mediates interactions between AHL proteins.</text>
</comment>
<keyword evidence="2 6" id="KW-0805">Transcription regulation</keyword>
<dbReference type="SMART" id="SM00384">
    <property type="entry name" value="AT_hook"/>
    <property type="match status" value="2"/>
</dbReference>
<dbReference type="Proteomes" id="UP001497480">
    <property type="component" value="Unassembled WGS sequence"/>
</dbReference>
<dbReference type="PANTHER" id="PTHR31500:SF57">
    <property type="entry name" value="AT-HOOK MOTIF NUCLEAR-LOCALIZED PROTEIN 10"/>
    <property type="match status" value="1"/>
</dbReference>
<accession>A0AAV1XCQ3</accession>
<evidence type="ECO:0000259" key="8">
    <source>
        <dbReference type="PROSITE" id="PS51742"/>
    </source>
</evidence>
<gene>
    <name evidence="9" type="ORF">LLUT_LOCUS20014</name>
</gene>
<dbReference type="AlphaFoldDB" id="A0AAV1XCQ3"/>
<sequence length="339" mass="34647">MLNPDIEINIMSQQNFNFAVQKPEQEQHVRTEYAAIQMATPTVAPVPVSTVNFNGAAAHGPVGSSEPVKRKRGRPKKNESNGPIASPPAVMVSAAPAAVHFGPPTASTPPFAPFAYAAATAPFSPAAPAPAPAPAPAAAAAAPASSVPVKKRGRPRGSVNKQRRVNETGPEFPLTPHVITVKAGECLATKIVALSLDVRSNVCILSANGAISRVTLRQPSSGSVTYEGRFEILTLGGSLLLYDNNSPSHRSSGLSVSLSGPDGHVVGGGVMGELIAASAVQVVLLTFPGEYCNVPKLGNQMGNSSTSPKFANAGQSSSPSQGTLSESSDGPGSPHNPSS</sequence>
<dbReference type="GO" id="GO:0003680">
    <property type="term" value="F:minor groove of adenine-thymine-rich DNA binding"/>
    <property type="evidence" value="ECO:0007669"/>
    <property type="project" value="UniProtKB-UniRule"/>
</dbReference>
<dbReference type="Pfam" id="PF03479">
    <property type="entry name" value="PCC"/>
    <property type="match status" value="1"/>
</dbReference>
<reference evidence="9 10" key="1">
    <citation type="submission" date="2024-03" db="EMBL/GenBank/DDBJ databases">
        <authorList>
            <person name="Martinez-Hernandez J."/>
        </authorList>
    </citation>
    <scope>NUCLEOTIDE SEQUENCE [LARGE SCALE GENOMIC DNA]</scope>
</reference>
<evidence type="ECO:0000256" key="2">
    <source>
        <dbReference type="ARBA" id="ARBA00023015"/>
    </source>
</evidence>
<organism evidence="9 10">
    <name type="scientific">Lupinus luteus</name>
    <name type="common">European yellow lupine</name>
    <dbReference type="NCBI Taxonomy" id="3873"/>
    <lineage>
        <taxon>Eukaryota</taxon>
        <taxon>Viridiplantae</taxon>
        <taxon>Streptophyta</taxon>
        <taxon>Embryophyta</taxon>
        <taxon>Tracheophyta</taxon>
        <taxon>Spermatophyta</taxon>
        <taxon>Magnoliopsida</taxon>
        <taxon>eudicotyledons</taxon>
        <taxon>Gunneridae</taxon>
        <taxon>Pentapetalae</taxon>
        <taxon>rosids</taxon>
        <taxon>fabids</taxon>
        <taxon>Fabales</taxon>
        <taxon>Fabaceae</taxon>
        <taxon>Papilionoideae</taxon>
        <taxon>50 kb inversion clade</taxon>
        <taxon>genistoids sensu lato</taxon>
        <taxon>core genistoids</taxon>
        <taxon>Genisteae</taxon>
        <taxon>Lupinus</taxon>
    </lineage>
</organism>
<comment type="caution">
    <text evidence="9">The sequence shown here is derived from an EMBL/GenBank/DDBJ whole genome shotgun (WGS) entry which is preliminary data.</text>
</comment>
<dbReference type="GO" id="GO:0005634">
    <property type="term" value="C:nucleus"/>
    <property type="evidence" value="ECO:0007669"/>
    <property type="project" value="UniProtKB-SubCell"/>
</dbReference>
<protein>
    <recommendedName>
        <fullName evidence="6">AT-hook motif nuclear-localized protein</fullName>
    </recommendedName>
</protein>
<dbReference type="PROSITE" id="PS51742">
    <property type="entry name" value="PPC"/>
    <property type="match status" value="1"/>
</dbReference>
<dbReference type="InterPro" id="IPR017956">
    <property type="entry name" value="AT_hook_DNA-bd_motif"/>
</dbReference>
<comment type="subcellular location">
    <subcellularLocation>
        <location evidence="6">Nucleus</location>
    </subcellularLocation>
</comment>
<keyword evidence="4 6" id="KW-0804">Transcription</keyword>
<evidence type="ECO:0000256" key="5">
    <source>
        <dbReference type="ARBA" id="ARBA00023242"/>
    </source>
</evidence>
<name>A0AAV1XCQ3_LUPLU</name>
<proteinExistence type="predicted"/>
<feature type="region of interest" description="Disordered" evidence="7">
    <location>
        <begin position="57"/>
        <end position="88"/>
    </location>
</feature>
<dbReference type="Pfam" id="PF02178">
    <property type="entry name" value="AT_hook"/>
    <property type="match status" value="2"/>
</dbReference>
<evidence type="ECO:0000256" key="4">
    <source>
        <dbReference type="ARBA" id="ARBA00023163"/>
    </source>
</evidence>
<evidence type="ECO:0000256" key="6">
    <source>
        <dbReference type="RuleBase" id="RU367031"/>
    </source>
</evidence>
<evidence type="ECO:0000256" key="3">
    <source>
        <dbReference type="ARBA" id="ARBA00023125"/>
    </source>
</evidence>
<dbReference type="Gene3D" id="3.30.1330.80">
    <property type="entry name" value="Hypothetical protein, similar to alpha- acetolactate decarboxylase, domain 2"/>
    <property type="match status" value="1"/>
</dbReference>
<dbReference type="InterPro" id="IPR005175">
    <property type="entry name" value="PPC_dom"/>
</dbReference>
<feature type="domain" description="PPC" evidence="8">
    <location>
        <begin position="171"/>
        <end position="309"/>
    </location>
</feature>
<feature type="region of interest" description="Disordered" evidence="7">
    <location>
        <begin position="141"/>
        <end position="170"/>
    </location>
</feature>
<dbReference type="InterPro" id="IPR039605">
    <property type="entry name" value="AHL"/>
</dbReference>
<keyword evidence="5 6" id="KW-0539">Nucleus</keyword>
<dbReference type="SUPFAM" id="SSF117856">
    <property type="entry name" value="AF0104/ALDC/Ptd012-like"/>
    <property type="match status" value="1"/>
</dbReference>
<dbReference type="EMBL" id="CAXHTB010000014">
    <property type="protein sequence ID" value="CAL0318954.1"/>
    <property type="molecule type" value="Genomic_DNA"/>
</dbReference>
<evidence type="ECO:0000313" key="10">
    <source>
        <dbReference type="Proteomes" id="UP001497480"/>
    </source>
</evidence>
<keyword evidence="3 6" id="KW-0238">DNA-binding</keyword>
<evidence type="ECO:0000256" key="1">
    <source>
        <dbReference type="ARBA" id="ARBA00003687"/>
    </source>
</evidence>
<evidence type="ECO:0000313" key="9">
    <source>
        <dbReference type="EMBL" id="CAL0318954.1"/>
    </source>
</evidence>
<dbReference type="PANTHER" id="PTHR31500">
    <property type="entry name" value="AT-HOOK MOTIF NUCLEAR-LOCALIZED PROTEIN 9"/>
    <property type="match status" value="1"/>
</dbReference>
<dbReference type="CDD" id="cd11378">
    <property type="entry name" value="DUF296"/>
    <property type="match status" value="1"/>
</dbReference>
<comment type="function">
    <text evidence="1 6">Transcription factor that specifically binds AT-rich DNA sequences related to the nuclear matrix attachment regions (MARs).</text>
</comment>
<feature type="region of interest" description="Disordered" evidence="7">
    <location>
        <begin position="302"/>
        <end position="339"/>
    </location>
</feature>